<organism evidence="2 3">
    <name type="scientific">Lentinula boryana</name>
    <dbReference type="NCBI Taxonomy" id="40481"/>
    <lineage>
        <taxon>Eukaryota</taxon>
        <taxon>Fungi</taxon>
        <taxon>Dikarya</taxon>
        <taxon>Basidiomycota</taxon>
        <taxon>Agaricomycotina</taxon>
        <taxon>Agaricomycetes</taxon>
        <taxon>Agaricomycetidae</taxon>
        <taxon>Agaricales</taxon>
        <taxon>Marasmiineae</taxon>
        <taxon>Omphalotaceae</taxon>
        <taxon>Lentinula</taxon>
    </lineage>
</organism>
<accession>A0ABQ8QCF5</accession>
<keyword evidence="3" id="KW-1185">Reference proteome</keyword>
<evidence type="ECO:0008006" key="4">
    <source>
        <dbReference type="Google" id="ProtNLM"/>
    </source>
</evidence>
<gene>
    <name evidence="2" type="ORF">F5050DRAFT_1895198</name>
</gene>
<dbReference type="Proteomes" id="UP001163828">
    <property type="component" value="Unassembled WGS sequence"/>
</dbReference>
<comment type="caution">
    <text evidence="2">The sequence shown here is derived from an EMBL/GenBank/DDBJ whole genome shotgun (WGS) entry which is preliminary data.</text>
</comment>
<proteinExistence type="predicted"/>
<feature type="region of interest" description="Disordered" evidence="1">
    <location>
        <begin position="59"/>
        <end position="81"/>
    </location>
</feature>
<reference evidence="2" key="1">
    <citation type="submission" date="2022-08" db="EMBL/GenBank/DDBJ databases">
        <authorList>
            <consortium name="DOE Joint Genome Institute"/>
            <person name="Min B."/>
            <person name="Riley R."/>
            <person name="Sierra-Patev S."/>
            <person name="Naranjo-Ortiz M."/>
            <person name="Looney B."/>
            <person name="Konkel Z."/>
            <person name="Slot J.C."/>
            <person name="Sakamoto Y."/>
            <person name="Steenwyk J.L."/>
            <person name="Rokas A."/>
            <person name="Carro J."/>
            <person name="Camarero S."/>
            <person name="Ferreira P."/>
            <person name="Molpeceres G."/>
            <person name="Ruiz-Duenas F.J."/>
            <person name="Serrano A."/>
            <person name="Henrissat B."/>
            <person name="Drula E."/>
            <person name="Hughes K.W."/>
            <person name="Mata J.L."/>
            <person name="Ishikawa N.K."/>
            <person name="Vargas-Isla R."/>
            <person name="Ushijima S."/>
            <person name="Smith C.A."/>
            <person name="Ahrendt S."/>
            <person name="Andreopoulos W."/>
            <person name="He G."/>
            <person name="Labutti K."/>
            <person name="Lipzen A."/>
            <person name="Ng V."/>
            <person name="Sandor L."/>
            <person name="Barry K."/>
            <person name="Martinez A.T."/>
            <person name="Xiao Y."/>
            <person name="Gibbons J.G."/>
            <person name="Terashima K."/>
            <person name="Hibbett D.S."/>
            <person name="Grigoriev I.V."/>
        </authorList>
    </citation>
    <scope>NUCLEOTIDE SEQUENCE</scope>
    <source>
        <strain evidence="2">TFB10827</strain>
    </source>
</reference>
<evidence type="ECO:0000313" key="2">
    <source>
        <dbReference type="EMBL" id="KAJ3996212.1"/>
    </source>
</evidence>
<evidence type="ECO:0000256" key="1">
    <source>
        <dbReference type="SAM" id="MobiDB-lite"/>
    </source>
</evidence>
<name>A0ABQ8QCF5_9AGAR</name>
<sequence length="351" mass="38716">MFYRTTLPYLLALWNIGFTNLVGAAPLAVRASMATGLQSSEDPQGRILTNNEGGQVRLSAPPLMTPLLSPPPPSPPSSNASRPLSFMLPKWLTEPYPHSLKAGDMEVFNTVLQGITLAKKHSAMGNNNAGVYSVASFDPSFAQLFPPSIAAQNIDPSRLLVKVLKHIDDNMVAEVKALKTVSQFVASGLLKLPTARSNELGKMKRGIKDGKVRRDAVNYSSSDDDPFELKPVIVMLKMPGKPLTHTPEFISEKNLETKRQMMSDTLTMMCDRVGKLALEHRFVHRDNIIGNILVINEGSKVVDVNIIDWGGKYLSSIKDDVTWDDLMGWCHNRWAVYVWEASLSRFGVPSA</sequence>
<protein>
    <recommendedName>
        <fullName evidence="4">Protein kinase domain-containing protein</fullName>
    </recommendedName>
</protein>
<evidence type="ECO:0000313" key="3">
    <source>
        <dbReference type="Proteomes" id="UP001163828"/>
    </source>
</evidence>
<dbReference type="EMBL" id="MU790622">
    <property type="protein sequence ID" value="KAJ3996212.1"/>
    <property type="molecule type" value="Genomic_DNA"/>
</dbReference>